<dbReference type="Gene3D" id="3.40.50.300">
    <property type="entry name" value="P-loop containing nucleotide triphosphate hydrolases"/>
    <property type="match status" value="2"/>
</dbReference>
<keyword evidence="4" id="KW-1185">Reference proteome</keyword>
<evidence type="ECO:0000313" key="4">
    <source>
        <dbReference type="Proteomes" id="UP000002051"/>
    </source>
</evidence>
<dbReference type="PANTHER" id="PTHR45623:SF13">
    <property type="entry name" value="HELICASE PROTEIN MOM1"/>
    <property type="match status" value="1"/>
</dbReference>
<accession>A0A0C3XW41</accession>
<dbReference type="EMBL" id="CM001224">
    <property type="protein sequence ID" value="AET01230.2"/>
    <property type="molecule type" value="Genomic_DNA"/>
</dbReference>
<reference evidence="3" key="3">
    <citation type="submission" date="2015-04" db="UniProtKB">
        <authorList>
            <consortium name="EnsemblPlants"/>
        </authorList>
    </citation>
    <scope>IDENTIFICATION</scope>
    <source>
        <strain evidence="3">cv. Jemalong A17</strain>
    </source>
</reference>
<gene>
    <name evidence="2" type="ordered locus">MTR_8g008720</name>
</gene>
<dbReference type="InterPro" id="IPR027417">
    <property type="entry name" value="P-loop_NTPase"/>
</dbReference>
<organism evidence="2 4">
    <name type="scientific">Medicago truncatula</name>
    <name type="common">Barrel medic</name>
    <name type="synonym">Medicago tribuloides</name>
    <dbReference type="NCBI Taxonomy" id="3880"/>
    <lineage>
        <taxon>Eukaryota</taxon>
        <taxon>Viridiplantae</taxon>
        <taxon>Streptophyta</taxon>
        <taxon>Embryophyta</taxon>
        <taxon>Tracheophyta</taxon>
        <taxon>Spermatophyta</taxon>
        <taxon>Magnoliopsida</taxon>
        <taxon>eudicotyledons</taxon>
        <taxon>Gunneridae</taxon>
        <taxon>Pentapetalae</taxon>
        <taxon>rosids</taxon>
        <taxon>fabids</taxon>
        <taxon>Fabales</taxon>
        <taxon>Fabaceae</taxon>
        <taxon>Papilionoideae</taxon>
        <taxon>50 kb inversion clade</taxon>
        <taxon>NPAAA clade</taxon>
        <taxon>Hologalegina</taxon>
        <taxon>IRL clade</taxon>
        <taxon>Trifolieae</taxon>
        <taxon>Medicago</taxon>
    </lineage>
</organism>
<sequence>MVSFSGCGISRQCCNHPYIIDESLQPLLLKVAFLNVGIKASGKLQLLDSMLTELITNKLRALILFQKQTVTKIFNDKNNERFFFLMETSVCHPSIKLSSVDTTIIYDICYSFIHVQDSPSSSIIACWCWLLATALIYAGFQAVLHFCAGSREGVFMSQGILVIGILR</sequence>
<name>G7LCH9_MEDTR</name>
<dbReference type="PANTHER" id="PTHR45623">
    <property type="entry name" value="CHROMODOMAIN-HELICASE-DNA-BINDING PROTEIN 3-RELATED-RELATED"/>
    <property type="match status" value="1"/>
</dbReference>
<dbReference type="SUPFAM" id="SSF52540">
    <property type="entry name" value="P-loop containing nucleoside triphosphate hydrolases"/>
    <property type="match status" value="1"/>
</dbReference>
<evidence type="ECO:0000313" key="2">
    <source>
        <dbReference type="EMBL" id="AET01230.2"/>
    </source>
</evidence>
<evidence type="ECO:0000256" key="1">
    <source>
        <dbReference type="ARBA" id="ARBA00023242"/>
    </source>
</evidence>
<accession>G7LCH9</accession>
<dbReference type="EnsemblPlants" id="AET01230">
    <property type="protein sequence ID" value="AET01230"/>
    <property type="gene ID" value="MTR_8g008720"/>
</dbReference>
<reference evidence="2 4" key="2">
    <citation type="journal article" date="2014" name="BMC Genomics">
        <title>An improved genome release (version Mt4.0) for the model legume Medicago truncatula.</title>
        <authorList>
            <person name="Tang H."/>
            <person name="Krishnakumar V."/>
            <person name="Bidwell S."/>
            <person name="Rosen B."/>
            <person name="Chan A."/>
            <person name="Zhou S."/>
            <person name="Gentzbittel L."/>
            <person name="Childs K.L."/>
            <person name="Yandell M."/>
            <person name="Gundlach H."/>
            <person name="Mayer K.F."/>
            <person name="Schwartz D.C."/>
            <person name="Town C.D."/>
        </authorList>
    </citation>
    <scope>GENOME REANNOTATION</scope>
    <source>
        <strain evidence="3 4">cv. Jemalong A17</strain>
    </source>
</reference>
<dbReference type="STRING" id="3880.G7LCH9"/>
<protein>
    <submittedName>
        <fullName evidence="2 3">Uncharacterized protein</fullName>
    </submittedName>
</protein>
<dbReference type="HOGENOM" id="CLU_1596977_0_0_1"/>
<dbReference type="eggNOG" id="KOG0384">
    <property type="taxonomic scope" value="Eukaryota"/>
</dbReference>
<proteinExistence type="predicted"/>
<reference evidence="2 4" key="1">
    <citation type="journal article" date="2011" name="Nature">
        <title>The Medicago genome provides insight into the evolution of rhizobial symbioses.</title>
        <authorList>
            <person name="Young N.D."/>
            <person name="Debelle F."/>
            <person name="Oldroyd G.E."/>
            <person name="Geurts R."/>
            <person name="Cannon S.B."/>
            <person name="Udvardi M.K."/>
            <person name="Benedito V.A."/>
            <person name="Mayer K.F."/>
            <person name="Gouzy J."/>
            <person name="Schoof H."/>
            <person name="Van de Peer Y."/>
            <person name="Proost S."/>
            <person name="Cook D.R."/>
            <person name="Meyers B.C."/>
            <person name="Spannagl M."/>
            <person name="Cheung F."/>
            <person name="De Mita S."/>
            <person name="Krishnakumar V."/>
            <person name="Gundlach H."/>
            <person name="Zhou S."/>
            <person name="Mudge J."/>
            <person name="Bharti A.K."/>
            <person name="Murray J.D."/>
            <person name="Naoumkina M.A."/>
            <person name="Rosen B."/>
            <person name="Silverstein K.A."/>
            <person name="Tang H."/>
            <person name="Rombauts S."/>
            <person name="Zhao P.X."/>
            <person name="Zhou P."/>
            <person name="Barbe V."/>
            <person name="Bardou P."/>
            <person name="Bechner M."/>
            <person name="Bellec A."/>
            <person name="Berger A."/>
            <person name="Berges H."/>
            <person name="Bidwell S."/>
            <person name="Bisseling T."/>
            <person name="Choisne N."/>
            <person name="Couloux A."/>
            <person name="Denny R."/>
            <person name="Deshpande S."/>
            <person name="Dai X."/>
            <person name="Doyle J.J."/>
            <person name="Dudez A.M."/>
            <person name="Farmer A.D."/>
            <person name="Fouteau S."/>
            <person name="Franken C."/>
            <person name="Gibelin C."/>
            <person name="Gish J."/>
            <person name="Goldstein S."/>
            <person name="Gonzalez A.J."/>
            <person name="Green P.J."/>
            <person name="Hallab A."/>
            <person name="Hartog M."/>
            <person name="Hua A."/>
            <person name="Humphray S.J."/>
            <person name="Jeong D.H."/>
            <person name="Jing Y."/>
            <person name="Jocker A."/>
            <person name="Kenton S.M."/>
            <person name="Kim D.J."/>
            <person name="Klee K."/>
            <person name="Lai H."/>
            <person name="Lang C."/>
            <person name="Lin S."/>
            <person name="Macmil S.L."/>
            <person name="Magdelenat G."/>
            <person name="Matthews L."/>
            <person name="McCorrison J."/>
            <person name="Monaghan E.L."/>
            <person name="Mun J.H."/>
            <person name="Najar F.Z."/>
            <person name="Nicholson C."/>
            <person name="Noirot C."/>
            <person name="O'Bleness M."/>
            <person name="Paule C.R."/>
            <person name="Poulain J."/>
            <person name="Prion F."/>
            <person name="Qin B."/>
            <person name="Qu C."/>
            <person name="Retzel E.F."/>
            <person name="Riddle C."/>
            <person name="Sallet E."/>
            <person name="Samain S."/>
            <person name="Samson N."/>
            <person name="Sanders I."/>
            <person name="Saurat O."/>
            <person name="Scarpelli C."/>
            <person name="Schiex T."/>
            <person name="Segurens B."/>
            <person name="Severin A.J."/>
            <person name="Sherrier D.J."/>
            <person name="Shi R."/>
            <person name="Sims S."/>
            <person name="Singer S.R."/>
            <person name="Sinharoy S."/>
            <person name="Sterck L."/>
            <person name="Viollet A."/>
            <person name="Wang B.B."/>
            <person name="Wang K."/>
            <person name="Wang M."/>
            <person name="Wang X."/>
            <person name="Warfsmann J."/>
            <person name="Weissenbach J."/>
            <person name="White D.D."/>
            <person name="White J.D."/>
            <person name="Wiley G.B."/>
            <person name="Wincker P."/>
            <person name="Xing Y."/>
            <person name="Yang L."/>
            <person name="Yao Z."/>
            <person name="Ying F."/>
            <person name="Zhai J."/>
            <person name="Zhou L."/>
            <person name="Zuber A."/>
            <person name="Denarie J."/>
            <person name="Dixon R.A."/>
            <person name="May G.D."/>
            <person name="Schwartz D.C."/>
            <person name="Rogers J."/>
            <person name="Quetier F."/>
            <person name="Town C.D."/>
            <person name="Roe B.A."/>
        </authorList>
    </citation>
    <scope>NUCLEOTIDE SEQUENCE [LARGE SCALE GENOMIC DNA]</scope>
    <source>
        <strain evidence="2">A17</strain>
        <strain evidence="3 4">cv. Jemalong A17</strain>
    </source>
</reference>
<dbReference type="AlphaFoldDB" id="G7LCH9"/>
<keyword evidence="1" id="KW-0539">Nucleus</keyword>
<dbReference type="Proteomes" id="UP000002051">
    <property type="component" value="Chromosome 8"/>
</dbReference>
<dbReference type="PaxDb" id="3880-AET01230"/>
<evidence type="ECO:0000313" key="3">
    <source>
        <dbReference type="EnsemblPlants" id="AET01230"/>
    </source>
</evidence>